<keyword evidence="1" id="KW-1133">Transmembrane helix</keyword>
<feature type="transmembrane region" description="Helical" evidence="1">
    <location>
        <begin position="169"/>
        <end position="186"/>
    </location>
</feature>
<dbReference type="GO" id="GO:0004803">
    <property type="term" value="F:transposase activity"/>
    <property type="evidence" value="ECO:0007669"/>
    <property type="project" value="InterPro"/>
</dbReference>
<dbReference type="AlphaFoldDB" id="A0A1J5HKR0"/>
<proteinExistence type="predicted"/>
<protein>
    <recommendedName>
        <fullName evidence="2">Transposase IS4-like domain-containing protein</fullName>
    </recommendedName>
</protein>
<reference evidence="3 4" key="1">
    <citation type="journal article" date="2016" name="Environ. Microbiol.">
        <title>Genomic resolution of a cold subsurface aquifer community provides metabolic insights for novel microbes adapted to high CO concentrations.</title>
        <authorList>
            <person name="Probst A.J."/>
            <person name="Castelle C.J."/>
            <person name="Singh A."/>
            <person name="Brown C.T."/>
            <person name="Anantharaman K."/>
            <person name="Sharon I."/>
            <person name="Hug L.A."/>
            <person name="Burstein D."/>
            <person name="Emerson J.B."/>
            <person name="Thomas B.C."/>
            <person name="Banfield J.F."/>
        </authorList>
    </citation>
    <scope>NUCLEOTIDE SEQUENCE [LARGE SCALE GENOMIC DNA]</scope>
    <source>
        <strain evidence="3">CG2_30_33_16</strain>
    </source>
</reference>
<feature type="domain" description="Transposase IS4-like" evidence="2">
    <location>
        <begin position="179"/>
        <end position="442"/>
    </location>
</feature>
<comment type="caution">
    <text evidence="3">The sequence shown here is derived from an EMBL/GenBank/DDBJ whole genome shotgun (WGS) entry which is preliminary data.</text>
</comment>
<dbReference type="PANTHER" id="PTHR34614:SF2">
    <property type="entry name" value="TRANSPOSASE IS4-LIKE DOMAIN-CONTAINING PROTEIN"/>
    <property type="match status" value="1"/>
</dbReference>
<organism evidence="3 4">
    <name type="scientific">Candidatus Roizmanbacteria bacterium CG2_30_33_16</name>
    <dbReference type="NCBI Taxonomy" id="1805340"/>
    <lineage>
        <taxon>Bacteria</taxon>
        <taxon>Candidatus Roizmaniibacteriota</taxon>
    </lineage>
</organism>
<dbReference type="GO" id="GO:0006313">
    <property type="term" value="P:DNA transposition"/>
    <property type="evidence" value="ECO:0007669"/>
    <property type="project" value="InterPro"/>
</dbReference>
<name>A0A1J5HKR0_9BACT</name>
<evidence type="ECO:0000256" key="1">
    <source>
        <dbReference type="SAM" id="Phobius"/>
    </source>
</evidence>
<dbReference type="InterPro" id="IPR047654">
    <property type="entry name" value="IS1634_transpos"/>
</dbReference>
<dbReference type="Pfam" id="PF01609">
    <property type="entry name" value="DDE_Tnp_1"/>
    <property type="match status" value="1"/>
</dbReference>
<dbReference type="InterPro" id="IPR002559">
    <property type="entry name" value="Transposase_11"/>
</dbReference>
<gene>
    <name evidence="3" type="ORF">AUK04_00990</name>
</gene>
<evidence type="ECO:0000259" key="2">
    <source>
        <dbReference type="Pfam" id="PF01609"/>
    </source>
</evidence>
<dbReference type="Proteomes" id="UP000183758">
    <property type="component" value="Unassembled WGS sequence"/>
</dbReference>
<accession>A0A1J5HKR0</accession>
<dbReference type="PANTHER" id="PTHR34614">
    <property type="match status" value="1"/>
</dbReference>
<sequence>MLRIRTTKTGSLSTAVQVVRYLFGKTVIIRHIGSASDKSQLTLLKIQAEDFIEKYTGQKSLFNSLDNQKENKIIQSQYARTMGIKYCFLKEVIYHLFRIFTFDKLRSPLLTDLVMARIVNPSSKLQSTIFLREMFDINYSQTDVYRKLPAFSDLKEEVEKRIIYFAKKYLNFIFTVVFYDVTTLYFETFKEDLSGLRKPGFSKDNKFSQPQIIIGLIVNQSGFPVSYDLYSGNTFEGHTLIPSLLEFKKKYNVQNLTVVADAAMISLNNVEALVYNEINYIVGARISNLSNCLIQNISNHLKMTDGLSYRLKTERGILICDFSKKRYWKNKNEIEEQLAKAKKHERKSDRSFRKVKFLKSTDKTKAVINKALIEKTKLLLGIKGYYTNLKTESNAEIIQQYHNLWHVEKSFRMVKSDLQTRPIYHFKDKAIRSHILICFMALAVGTYIELSAKTSLQKTLKLLKKAVEVKIKDKVTGDIITIQPELSTELQKLLTKLTFTY</sequence>
<evidence type="ECO:0000313" key="4">
    <source>
        <dbReference type="Proteomes" id="UP000183758"/>
    </source>
</evidence>
<keyword evidence="1" id="KW-0472">Membrane</keyword>
<evidence type="ECO:0000313" key="3">
    <source>
        <dbReference type="EMBL" id="OIP85853.1"/>
    </source>
</evidence>
<dbReference type="GO" id="GO:0003677">
    <property type="term" value="F:DNA binding"/>
    <property type="evidence" value="ECO:0007669"/>
    <property type="project" value="InterPro"/>
</dbReference>
<dbReference type="NCBIfam" id="NF033559">
    <property type="entry name" value="transpos_IS1634"/>
    <property type="match status" value="1"/>
</dbReference>
<dbReference type="EMBL" id="MNZM01000023">
    <property type="protein sequence ID" value="OIP85853.1"/>
    <property type="molecule type" value="Genomic_DNA"/>
</dbReference>
<keyword evidence="1" id="KW-0812">Transmembrane</keyword>